<gene>
    <name evidence="1" type="ORF">Cco03nite_23710</name>
</gene>
<sequence length="317" mass="34693">MTSYSLSRGATRTTIVATWSGEECDQTANITTLSDAEHAKDLAVFLTRLSEAAWDAAAFLDSHPAVEDGIGRLIGKLRAQTEIITPVKLEAGNYRHTGGSFAEVQFLLDHDLDRALTPLTRTQRLTIADELTHDAAERAEALQLLPTGADPDDGSSRIWQMCEVTRSGKLGNLGPLPEGAAGWIERGWGWEYSPARRWGAREQLVRIEQLIAACEAIGGRAGADDEPLQAHLVVPRGHGVDDVEIVYVRSRRDGNHARYFNPYAYMVVTSVRAGGETALGEVAAVDDDTFARLLGEWTRAIPYLRSTDTYVDPATFE</sequence>
<evidence type="ECO:0000313" key="2">
    <source>
        <dbReference type="Proteomes" id="UP000630887"/>
    </source>
</evidence>
<dbReference type="EMBL" id="BONI01000016">
    <property type="protein sequence ID" value="GIG05671.1"/>
    <property type="molecule type" value="Genomic_DNA"/>
</dbReference>
<reference evidence="1 2" key="1">
    <citation type="submission" date="2021-01" db="EMBL/GenBank/DDBJ databases">
        <title>Whole genome shotgun sequence of Catellatospora coxensis NBRC 107359.</title>
        <authorList>
            <person name="Komaki H."/>
            <person name="Tamura T."/>
        </authorList>
    </citation>
    <scope>NUCLEOTIDE SEQUENCE [LARGE SCALE GENOMIC DNA]</scope>
    <source>
        <strain evidence="1 2">NBRC 107359</strain>
    </source>
</reference>
<dbReference type="RefSeq" id="WP_203692099.1">
    <property type="nucleotide sequence ID" value="NZ_BAAALC010000025.1"/>
</dbReference>
<protein>
    <submittedName>
        <fullName evidence="1">Uncharacterized protein</fullName>
    </submittedName>
</protein>
<evidence type="ECO:0000313" key="1">
    <source>
        <dbReference type="EMBL" id="GIG05671.1"/>
    </source>
</evidence>
<dbReference type="AlphaFoldDB" id="A0A8J3P6D9"/>
<dbReference type="Proteomes" id="UP000630887">
    <property type="component" value="Unassembled WGS sequence"/>
</dbReference>
<keyword evidence="2" id="KW-1185">Reference proteome</keyword>
<comment type="caution">
    <text evidence="1">The sequence shown here is derived from an EMBL/GenBank/DDBJ whole genome shotgun (WGS) entry which is preliminary data.</text>
</comment>
<accession>A0A8J3P6D9</accession>
<name>A0A8J3P6D9_9ACTN</name>
<proteinExistence type="predicted"/>
<organism evidence="1 2">
    <name type="scientific">Catellatospora coxensis</name>
    <dbReference type="NCBI Taxonomy" id="310354"/>
    <lineage>
        <taxon>Bacteria</taxon>
        <taxon>Bacillati</taxon>
        <taxon>Actinomycetota</taxon>
        <taxon>Actinomycetes</taxon>
        <taxon>Micromonosporales</taxon>
        <taxon>Micromonosporaceae</taxon>
        <taxon>Catellatospora</taxon>
    </lineage>
</organism>